<dbReference type="InterPro" id="IPR036291">
    <property type="entry name" value="NAD(P)-bd_dom_sf"/>
</dbReference>
<dbReference type="Gene3D" id="3.40.50.261">
    <property type="entry name" value="Succinyl-CoA synthetase domains"/>
    <property type="match status" value="2"/>
</dbReference>
<evidence type="ECO:0000256" key="4">
    <source>
        <dbReference type="ARBA" id="ARBA00060888"/>
    </source>
</evidence>
<evidence type="ECO:0000256" key="5">
    <source>
        <dbReference type="PROSITE-ProRule" id="PRU00409"/>
    </source>
</evidence>
<keyword evidence="8" id="KW-1185">Reference proteome</keyword>
<dbReference type="SMART" id="SM00881">
    <property type="entry name" value="CoA_binding"/>
    <property type="match status" value="1"/>
</dbReference>
<organism evidence="7 8">
    <name type="scientific">Desulfocicer vacuolatum DSM 3385</name>
    <dbReference type="NCBI Taxonomy" id="1121400"/>
    <lineage>
        <taxon>Bacteria</taxon>
        <taxon>Pseudomonadati</taxon>
        <taxon>Thermodesulfobacteriota</taxon>
        <taxon>Desulfobacteria</taxon>
        <taxon>Desulfobacterales</taxon>
        <taxon>Desulfobacteraceae</taxon>
        <taxon>Desulfocicer</taxon>
    </lineage>
</organism>
<dbReference type="GO" id="GO:0016740">
    <property type="term" value="F:transferase activity"/>
    <property type="evidence" value="ECO:0007669"/>
    <property type="project" value="UniProtKB-KW"/>
</dbReference>
<gene>
    <name evidence="7" type="ORF">SAMN02746065_12140</name>
</gene>
<evidence type="ECO:0000256" key="3">
    <source>
        <dbReference type="ARBA" id="ARBA00022840"/>
    </source>
</evidence>
<evidence type="ECO:0000313" key="7">
    <source>
        <dbReference type="EMBL" id="SMD01815.1"/>
    </source>
</evidence>
<dbReference type="FunFam" id="3.30.1490.20:FF:000020">
    <property type="entry name" value="Protein lysine acetyltransferase"/>
    <property type="match status" value="1"/>
</dbReference>
<dbReference type="SUPFAM" id="SSF56059">
    <property type="entry name" value="Glutathione synthetase ATP-binding domain-like"/>
    <property type="match status" value="1"/>
</dbReference>
<protein>
    <submittedName>
        <fullName evidence="7">Acetyltransferase</fullName>
    </submittedName>
</protein>
<dbReference type="PANTHER" id="PTHR43334">
    <property type="entry name" value="ACETATE--COA LIGASE [ADP-FORMING]"/>
    <property type="match status" value="1"/>
</dbReference>
<dbReference type="Pfam" id="PF13380">
    <property type="entry name" value="CoA_binding_2"/>
    <property type="match status" value="1"/>
</dbReference>
<reference evidence="7 8" key="1">
    <citation type="submission" date="2017-04" db="EMBL/GenBank/DDBJ databases">
        <authorList>
            <person name="Afonso C.L."/>
            <person name="Miller P.J."/>
            <person name="Scott M.A."/>
            <person name="Spackman E."/>
            <person name="Goraichik I."/>
            <person name="Dimitrov K.M."/>
            <person name="Suarez D.L."/>
            <person name="Swayne D.E."/>
        </authorList>
    </citation>
    <scope>NUCLEOTIDE SEQUENCE [LARGE SCALE GENOMIC DNA]</scope>
    <source>
        <strain evidence="7 8">DSM 3385</strain>
    </source>
</reference>
<dbReference type="Gene3D" id="3.30.1490.20">
    <property type="entry name" value="ATP-grasp fold, A domain"/>
    <property type="match status" value="1"/>
</dbReference>
<dbReference type="GO" id="GO:0005524">
    <property type="term" value="F:ATP binding"/>
    <property type="evidence" value="ECO:0007669"/>
    <property type="project" value="UniProtKB-UniRule"/>
</dbReference>
<dbReference type="InterPro" id="IPR003781">
    <property type="entry name" value="CoA-bd"/>
</dbReference>
<dbReference type="GO" id="GO:0016874">
    <property type="term" value="F:ligase activity"/>
    <property type="evidence" value="ECO:0007669"/>
    <property type="project" value="UniProtKB-KW"/>
</dbReference>
<dbReference type="InterPro" id="IPR011761">
    <property type="entry name" value="ATP-grasp"/>
</dbReference>
<dbReference type="OrthoDB" id="9791027at2"/>
<dbReference type="SUPFAM" id="SSF51735">
    <property type="entry name" value="NAD(P)-binding Rossmann-fold domains"/>
    <property type="match status" value="1"/>
</dbReference>
<dbReference type="SUPFAM" id="SSF52210">
    <property type="entry name" value="Succinyl-CoA synthetase domains"/>
    <property type="match status" value="2"/>
</dbReference>
<dbReference type="InterPro" id="IPR013815">
    <property type="entry name" value="ATP_grasp_subdomain_1"/>
</dbReference>
<feature type="domain" description="ATP-grasp" evidence="6">
    <location>
        <begin position="493"/>
        <end position="544"/>
    </location>
</feature>
<dbReference type="Pfam" id="PF13607">
    <property type="entry name" value="Succ_CoA_lig"/>
    <property type="match status" value="1"/>
</dbReference>
<dbReference type="GO" id="GO:0046872">
    <property type="term" value="F:metal ion binding"/>
    <property type="evidence" value="ECO:0007669"/>
    <property type="project" value="InterPro"/>
</dbReference>
<comment type="similarity">
    <text evidence="4">In the N-terminal section; belongs to the acetate CoA ligase alpha subunit family.</text>
</comment>
<keyword evidence="3 5" id="KW-0067">ATP-binding</keyword>
<dbReference type="Gene3D" id="3.40.50.720">
    <property type="entry name" value="NAD(P)-binding Rossmann-like Domain"/>
    <property type="match status" value="1"/>
</dbReference>
<evidence type="ECO:0000313" key="8">
    <source>
        <dbReference type="Proteomes" id="UP000192418"/>
    </source>
</evidence>
<dbReference type="InterPro" id="IPR016102">
    <property type="entry name" value="Succinyl-CoA_synth-like"/>
</dbReference>
<dbReference type="Gene3D" id="3.30.470.20">
    <property type="entry name" value="ATP-grasp fold, B domain"/>
    <property type="match status" value="1"/>
</dbReference>
<dbReference type="PANTHER" id="PTHR43334:SF1">
    <property type="entry name" value="3-HYDROXYPROPIONATE--COA LIGASE [ADP-FORMING]"/>
    <property type="match status" value="1"/>
</dbReference>
<keyword evidence="7" id="KW-0808">Transferase</keyword>
<dbReference type="AlphaFoldDB" id="A0A1W2DW80"/>
<accession>A0A1W2DW80</accession>
<evidence type="ECO:0000256" key="2">
    <source>
        <dbReference type="ARBA" id="ARBA00022741"/>
    </source>
</evidence>
<name>A0A1W2DW80_9BACT</name>
<dbReference type="RefSeq" id="WP_084071079.1">
    <property type="nucleotide sequence ID" value="NZ_FWXY01000021.1"/>
</dbReference>
<evidence type="ECO:0000256" key="1">
    <source>
        <dbReference type="ARBA" id="ARBA00022598"/>
    </source>
</evidence>
<proteinExistence type="inferred from homology"/>
<evidence type="ECO:0000259" key="6">
    <source>
        <dbReference type="PROSITE" id="PS50975"/>
    </source>
</evidence>
<dbReference type="InterPro" id="IPR032875">
    <property type="entry name" value="Succ_CoA_lig_flav_dom"/>
</dbReference>
<dbReference type="EMBL" id="FWXY01000021">
    <property type="protein sequence ID" value="SMD01815.1"/>
    <property type="molecule type" value="Genomic_DNA"/>
</dbReference>
<dbReference type="InterPro" id="IPR051538">
    <property type="entry name" value="Acyl-CoA_Synth/Transferase"/>
</dbReference>
<dbReference type="Pfam" id="PF13549">
    <property type="entry name" value="ATP-grasp_5"/>
    <property type="match status" value="1"/>
</dbReference>
<keyword evidence="2 5" id="KW-0547">Nucleotide-binding</keyword>
<dbReference type="PROSITE" id="PS50975">
    <property type="entry name" value="ATP_GRASP"/>
    <property type="match status" value="1"/>
</dbReference>
<dbReference type="Proteomes" id="UP000192418">
    <property type="component" value="Unassembled WGS sequence"/>
</dbReference>
<dbReference type="STRING" id="1121400.SAMN02746065_12140"/>
<keyword evidence="1" id="KW-0436">Ligase</keyword>
<sequence>MKNNTRTIQTIRQMFDARSIAVVGASADPSKYGFMTLDCIIKGGFQGKIYPVNPKGGEILGLRAYTSLMELPRVPDVAVILVPVQAVPQVIRDAGQKGIPGVVITTAGYREVGRDDLQQELIEIAEKNNVRIIGPNIEGFIYMPGKLNAQFFPVIENQGPFATISQSGSLTNGLAEWADQEKLGITATINLGNQVDICESDFMEFLAQDDAVKAMGLYLEGVKNGRRFLQALQRVTPRKPVVILKSGRSSAGEKSVASHTASLAGAHKVFHAACRQYGATPVDNLQDLYDYGKLLSTMEIPQGNRLLILSSSGGIGVIAVDEAETLGIDGPALPQAFVDEVKALNLSPLGSYTNPIDLAAIWAHEFKEVALAADRHDVADVFLINFGDPIEGGGDMIIELKKQINASIAVSYMGGARDEAVDRPRMNQAGVPVFSTPERAVKAIAAAMEYGRFQRKIGTPATMAPSEIYKDTHSRHEPDTNTPADFLLEPRAVALIEKYNIPYPPHYFGSTLDELTTAAHDMGYPVVLKVVSKDVIHKSDSGGVCVNIKNSQELKTEYEAMTSRIKEAHPHAVIEGMLVCRQADRGVELIVGAMEDPVFGPTLMVGMGGIFAEIMKDTAFRVAPLTPAHAREMLMELKGYPLLTGARGSASCDVDAVVDLIMNLSCLIVENPDIKELDLNPVRVYEKGILALDARIMKN</sequence>